<dbReference type="PANTHER" id="PTHR30469:SF36">
    <property type="entry name" value="BLL3903 PROTEIN"/>
    <property type="match status" value="1"/>
</dbReference>
<dbReference type="Gene3D" id="2.40.30.170">
    <property type="match status" value="1"/>
</dbReference>
<feature type="domain" description="CusB-like beta-barrel" evidence="6">
    <location>
        <begin position="201"/>
        <end position="272"/>
    </location>
</feature>
<dbReference type="InterPro" id="IPR058627">
    <property type="entry name" value="MdtA-like_C"/>
</dbReference>
<evidence type="ECO:0000256" key="2">
    <source>
        <dbReference type="ARBA" id="ARBA00009477"/>
    </source>
</evidence>
<feature type="domain" description="Multidrug resistance protein MdtA-like alpha-helical hairpin" evidence="4">
    <location>
        <begin position="103"/>
        <end position="163"/>
    </location>
</feature>
<dbReference type="InterPro" id="IPR058624">
    <property type="entry name" value="MdtA-like_HH"/>
</dbReference>
<dbReference type="Pfam" id="PF25954">
    <property type="entry name" value="Beta-barrel_RND_2"/>
    <property type="match status" value="1"/>
</dbReference>
<organism evidence="8 9">
    <name type="scientific">Chryseosolibacter histidini</name>
    <dbReference type="NCBI Taxonomy" id="2782349"/>
    <lineage>
        <taxon>Bacteria</taxon>
        <taxon>Pseudomonadati</taxon>
        <taxon>Bacteroidota</taxon>
        <taxon>Cytophagia</taxon>
        <taxon>Cytophagales</taxon>
        <taxon>Chryseotaleaceae</taxon>
        <taxon>Chryseosolibacter</taxon>
    </lineage>
</organism>
<dbReference type="Gene3D" id="2.40.50.100">
    <property type="match status" value="1"/>
</dbReference>
<evidence type="ECO:0000259" key="7">
    <source>
        <dbReference type="Pfam" id="PF25967"/>
    </source>
</evidence>
<dbReference type="InterPro" id="IPR058792">
    <property type="entry name" value="Beta-barrel_RND_2"/>
</dbReference>
<sequence>MHSTTRLYFFIVLSTLLIFSSCKSKKADSAGGGRQRQQGPLSVDAFVIKPSAISEDVEVPGSLMPFEETAIRAEVGGRIVQLNIQEGTVVAEGTLLVKIFDKDLQAQLKKLQVQLQINEKTEERNRELLKINAISQQDYDLSTLNVENLRADIESTQIAISKTEIRAPYRGTIGLRNVSLGSYISPTDIVTTIRQVDRLKLDFAIPEKYAKEIGKGYTVRFRVDGGAQDHSAKVIATENSVDQNTRTLKVKAVVTENHKELVPGVFAKINLQLGRNNRALLVPTQAVIPNIRNKQVILLRKDSALFTVVETGIRDSAYVQILHGVNPGDTVITSGLMAIRPNAKVKVTKVKTL</sequence>
<name>A0AAP2DNC8_9BACT</name>
<comment type="subcellular location">
    <subcellularLocation>
        <location evidence="1">Cell envelope</location>
    </subcellularLocation>
</comment>
<dbReference type="Gene3D" id="1.10.287.470">
    <property type="entry name" value="Helix hairpin bin"/>
    <property type="match status" value="1"/>
</dbReference>
<evidence type="ECO:0000259" key="6">
    <source>
        <dbReference type="Pfam" id="PF25954"/>
    </source>
</evidence>
<comment type="similarity">
    <text evidence="2">Belongs to the membrane fusion protein (MFP) (TC 8.A.1) family.</text>
</comment>
<protein>
    <submittedName>
        <fullName evidence="8">Efflux RND transporter periplasmic adaptor subunit</fullName>
    </submittedName>
</protein>
<dbReference type="Pfam" id="PF25967">
    <property type="entry name" value="RND-MFP_C"/>
    <property type="match status" value="1"/>
</dbReference>
<dbReference type="PANTHER" id="PTHR30469">
    <property type="entry name" value="MULTIDRUG RESISTANCE PROTEIN MDTA"/>
    <property type="match status" value="1"/>
</dbReference>
<evidence type="ECO:0000256" key="3">
    <source>
        <dbReference type="ARBA" id="ARBA00022448"/>
    </source>
</evidence>
<evidence type="ECO:0000313" key="8">
    <source>
        <dbReference type="EMBL" id="MBT1697229.1"/>
    </source>
</evidence>
<dbReference type="Pfam" id="PF25917">
    <property type="entry name" value="BSH_RND"/>
    <property type="match status" value="1"/>
</dbReference>
<proteinExistence type="inferred from homology"/>
<accession>A0AAP2DNC8</accession>
<dbReference type="InterPro" id="IPR058625">
    <property type="entry name" value="MdtA-like_BSH"/>
</dbReference>
<dbReference type="Pfam" id="PF25876">
    <property type="entry name" value="HH_MFP_RND"/>
    <property type="match status" value="1"/>
</dbReference>
<dbReference type="InterPro" id="IPR006143">
    <property type="entry name" value="RND_pump_MFP"/>
</dbReference>
<feature type="domain" description="Multidrug resistance protein MdtA-like C-terminal permuted SH3" evidence="7">
    <location>
        <begin position="279"/>
        <end position="336"/>
    </location>
</feature>
<gene>
    <name evidence="8" type="ORF">KK083_10105</name>
</gene>
<evidence type="ECO:0000313" key="9">
    <source>
        <dbReference type="Proteomes" id="UP001319200"/>
    </source>
</evidence>
<reference evidence="8 9" key="1">
    <citation type="submission" date="2021-05" db="EMBL/GenBank/DDBJ databases">
        <title>A Polyphasic approach of four new species of the genus Ohtaekwangia: Ohtaekwangia histidinii sp. nov., Ohtaekwangia cretensis sp. nov., Ohtaekwangia indiensis sp. nov., Ohtaekwangia reichenbachii sp. nov. from diverse environment.</title>
        <authorList>
            <person name="Octaviana S."/>
        </authorList>
    </citation>
    <scope>NUCLEOTIDE SEQUENCE [LARGE SCALE GENOMIC DNA]</scope>
    <source>
        <strain evidence="8 9">PWU4</strain>
    </source>
</reference>
<dbReference type="RefSeq" id="WP_254163068.1">
    <property type="nucleotide sequence ID" value="NZ_JAHESF010000008.1"/>
</dbReference>
<dbReference type="NCBIfam" id="TIGR01730">
    <property type="entry name" value="RND_mfp"/>
    <property type="match status" value="1"/>
</dbReference>
<dbReference type="Gene3D" id="2.40.420.20">
    <property type="match status" value="1"/>
</dbReference>
<keyword evidence="3" id="KW-0813">Transport</keyword>
<dbReference type="PROSITE" id="PS51257">
    <property type="entry name" value="PROKAR_LIPOPROTEIN"/>
    <property type="match status" value="1"/>
</dbReference>
<feature type="domain" description="Multidrug resistance protein MdtA-like barrel-sandwich hybrid" evidence="5">
    <location>
        <begin position="70"/>
        <end position="186"/>
    </location>
</feature>
<keyword evidence="9" id="KW-1185">Reference proteome</keyword>
<dbReference type="GO" id="GO:1990281">
    <property type="term" value="C:efflux pump complex"/>
    <property type="evidence" value="ECO:0007669"/>
    <property type="project" value="TreeGrafter"/>
</dbReference>
<evidence type="ECO:0000259" key="5">
    <source>
        <dbReference type="Pfam" id="PF25917"/>
    </source>
</evidence>
<dbReference type="EMBL" id="JAHESF010000008">
    <property type="protein sequence ID" value="MBT1697229.1"/>
    <property type="molecule type" value="Genomic_DNA"/>
</dbReference>
<dbReference type="SUPFAM" id="SSF111369">
    <property type="entry name" value="HlyD-like secretion proteins"/>
    <property type="match status" value="1"/>
</dbReference>
<evidence type="ECO:0000259" key="4">
    <source>
        <dbReference type="Pfam" id="PF25876"/>
    </source>
</evidence>
<comment type="caution">
    <text evidence="8">The sequence shown here is derived from an EMBL/GenBank/DDBJ whole genome shotgun (WGS) entry which is preliminary data.</text>
</comment>
<dbReference type="GO" id="GO:0015562">
    <property type="term" value="F:efflux transmembrane transporter activity"/>
    <property type="evidence" value="ECO:0007669"/>
    <property type="project" value="TreeGrafter"/>
</dbReference>
<dbReference type="Proteomes" id="UP001319200">
    <property type="component" value="Unassembled WGS sequence"/>
</dbReference>
<evidence type="ECO:0000256" key="1">
    <source>
        <dbReference type="ARBA" id="ARBA00004196"/>
    </source>
</evidence>
<dbReference type="AlphaFoldDB" id="A0AAP2DNC8"/>